<dbReference type="PANTHER" id="PTHR11046">
    <property type="entry name" value="OLIGORIBONUCLEASE, MITOCHONDRIAL"/>
    <property type="match status" value="1"/>
</dbReference>
<feature type="region of interest" description="Disordered" evidence="5">
    <location>
        <begin position="91"/>
        <end position="118"/>
    </location>
</feature>
<evidence type="ECO:0000313" key="9">
    <source>
        <dbReference type="Proteomes" id="UP000734854"/>
    </source>
</evidence>
<dbReference type="SUPFAM" id="SSF53098">
    <property type="entry name" value="Ribonuclease H-like"/>
    <property type="match status" value="1"/>
</dbReference>
<feature type="region of interest" description="Disordered" evidence="5">
    <location>
        <begin position="1"/>
        <end position="68"/>
    </location>
</feature>
<feature type="compositionally biased region" description="Polar residues" evidence="5">
    <location>
        <begin position="103"/>
        <end position="116"/>
    </location>
</feature>
<dbReference type="InterPro" id="IPR013520">
    <property type="entry name" value="Ribonucl_H"/>
</dbReference>
<sequence>MAPPAADDASSRYVAPPPLAAIASATSGGQRPRRPTPSPAAADVPSVCRHPSLPPSPAITVESSSHHRQAQQLLLPPIAAAAALRGNQRLRRPAPSSLVATAASANTSGQHRNPPSSRLLRAQDKRDFEMSNLSNIFSILEVDAEDDKEQIISIAVAKDAKKDKKSDVTKTKNQRPRENTNTRDDKVEQQTFASPSEDYRMPLVWIDLEMTGLHIDVDQILEIACVITDGKLTKSVDGPDLVIKQPKECLDKMGEWCRDHHAASGLTERVLKSTVTEADAENQVIDFVKKHVGSQTPQLAGNSIYMDFLFLKKYMPSLAAMFSHVLVDVSSIMALCIRWFPKEKKNAPEKTQRHRAMDDIKESINELKYYKQAIFKAPNNAKYRH</sequence>
<gene>
    <name evidence="8" type="ORF">ZIOFF_060079</name>
</gene>
<keyword evidence="6" id="KW-0472">Membrane</keyword>
<evidence type="ECO:0000256" key="6">
    <source>
        <dbReference type="SAM" id="Phobius"/>
    </source>
</evidence>
<feature type="domain" description="Exonuclease" evidence="7">
    <location>
        <begin position="202"/>
        <end position="376"/>
    </location>
</feature>
<accession>A0A8J5F5U3</accession>
<feature type="region of interest" description="Disordered" evidence="5">
    <location>
        <begin position="162"/>
        <end position="193"/>
    </location>
</feature>
<dbReference type="InterPro" id="IPR036397">
    <property type="entry name" value="RNaseH_sf"/>
</dbReference>
<dbReference type="GO" id="GO:0005739">
    <property type="term" value="C:mitochondrion"/>
    <property type="evidence" value="ECO:0007669"/>
    <property type="project" value="TreeGrafter"/>
</dbReference>
<dbReference type="EMBL" id="JACMSC010000016">
    <property type="protein sequence ID" value="KAG6483432.1"/>
    <property type="molecule type" value="Genomic_DNA"/>
</dbReference>
<dbReference type="InterPro" id="IPR022894">
    <property type="entry name" value="Oligoribonuclease"/>
</dbReference>
<keyword evidence="3" id="KW-0378">Hydrolase</keyword>
<protein>
    <recommendedName>
        <fullName evidence="7">Exonuclease domain-containing protein</fullName>
    </recommendedName>
</protein>
<evidence type="ECO:0000256" key="4">
    <source>
        <dbReference type="ARBA" id="ARBA00022839"/>
    </source>
</evidence>
<evidence type="ECO:0000256" key="3">
    <source>
        <dbReference type="ARBA" id="ARBA00022801"/>
    </source>
</evidence>
<dbReference type="NCBIfam" id="NF003765">
    <property type="entry name" value="PRK05359.1"/>
    <property type="match status" value="1"/>
</dbReference>
<dbReference type="SMART" id="SM00479">
    <property type="entry name" value="EXOIII"/>
    <property type="match status" value="1"/>
</dbReference>
<comment type="caution">
    <text evidence="8">The sequence shown here is derived from an EMBL/GenBank/DDBJ whole genome shotgun (WGS) entry which is preliminary data.</text>
</comment>
<keyword evidence="4" id="KW-0269">Exonuclease</keyword>
<evidence type="ECO:0000313" key="8">
    <source>
        <dbReference type="EMBL" id="KAG6483432.1"/>
    </source>
</evidence>
<evidence type="ECO:0000259" key="7">
    <source>
        <dbReference type="SMART" id="SM00479"/>
    </source>
</evidence>
<feature type="compositionally biased region" description="Basic and acidic residues" evidence="5">
    <location>
        <begin position="162"/>
        <end position="188"/>
    </location>
</feature>
<reference evidence="8 9" key="1">
    <citation type="submission" date="2020-08" db="EMBL/GenBank/DDBJ databases">
        <title>Plant Genome Project.</title>
        <authorList>
            <person name="Zhang R.-G."/>
        </authorList>
    </citation>
    <scope>NUCLEOTIDE SEQUENCE [LARGE SCALE GENOMIC DNA]</scope>
    <source>
        <tissue evidence="8">Rhizome</tissue>
    </source>
</reference>
<dbReference type="PANTHER" id="PTHR11046:SF0">
    <property type="entry name" value="OLIGORIBONUCLEASE, MITOCHONDRIAL"/>
    <property type="match status" value="1"/>
</dbReference>
<name>A0A8J5F5U3_ZINOF</name>
<dbReference type="AlphaFoldDB" id="A0A8J5F5U3"/>
<dbReference type="GO" id="GO:0003676">
    <property type="term" value="F:nucleic acid binding"/>
    <property type="evidence" value="ECO:0007669"/>
    <property type="project" value="InterPro"/>
</dbReference>
<keyword evidence="2" id="KW-0540">Nuclease</keyword>
<evidence type="ECO:0000256" key="2">
    <source>
        <dbReference type="ARBA" id="ARBA00022722"/>
    </source>
</evidence>
<dbReference type="FunFam" id="3.30.420.10:FF:000003">
    <property type="entry name" value="Oligoribonuclease"/>
    <property type="match status" value="1"/>
</dbReference>
<dbReference type="Proteomes" id="UP000734854">
    <property type="component" value="Unassembled WGS sequence"/>
</dbReference>
<comment type="similarity">
    <text evidence="1">Belongs to the oligoribonuclease family.</text>
</comment>
<organism evidence="8 9">
    <name type="scientific">Zingiber officinale</name>
    <name type="common">Ginger</name>
    <name type="synonym">Amomum zingiber</name>
    <dbReference type="NCBI Taxonomy" id="94328"/>
    <lineage>
        <taxon>Eukaryota</taxon>
        <taxon>Viridiplantae</taxon>
        <taxon>Streptophyta</taxon>
        <taxon>Embryophyta</taxon>
        <taxon>Tracheophyta</taxon>
        <taxon>Spermatophyta</taxon>
        <taxon>Magnoliopsida</taxon>
        <taxon>Liliopsida</taxon>
        <taxon>Zingiberales</taxon>
        <taxon>Zingiberaceae</taxon>
        <taxon>Zingiber</taxon>
    </lineage>
</organism>
<dbReference type="Pfam" id="PF00929">
    <property type="entry name" value="RNase_T"/>
    <property type="match status" value="1"/>
</dbReference>
<dbReference type="CDD" id="cd06135">
    <property type="entry name" value="Orn"/>
    <property type="match status" value="1"/>
</dbReference>
<keyword evidence="9" id="KW-1185">Reference proteome</keyword>
<keyword evidence="6" id="KW-1133">Transmembrane helix</keyword>
<dbReference type="GO" id="GO:0000175">
    <property type="term" value="F:3'-5'-RNA exonuclease activity"/>
    <property type="evidence" value="ECO:0007669"/>
    <property type="project" value="InterPro"/>
</dbReference>
<dbReference type="Gene3D" id="3.30.420.10">
    <property type="entry name" value="Ribonuclease H-like superfamily/Ribonuclease H"/>
    <property type="match status" value="1"/>
</dbReference>
<proteinExistence type="inferred from homology"/>
<dbReference type="InterPro" id="IPR012337">
    <property type="entry name" value="RNaseH-like_sf"/>
</dbReference>
<keyword evidence="6" id="KW-0812">Transmembrane</keyword>
<evidence type="ECO:0000256" key="5">
    <source>
        <dbReference type="SAM" id="MobiDB-lite"/>
    </source>
</evidence>
<feature type="transmembrane region" description="Helical" evidence="6">
    <location>
        <begin position="318"/>
        <end position="340"/>
    </location>
</feature>
<evidence type="ECO:0000256" key="1">
    <source>
        <dbReference type="ARBA" id="ARBA00009921"/>
    </source>
</evidence>